<comment type="caution">
    <text evidence="1">The sequence shown here is derived from an EMBL/GenBank/DDBJ whole genome shotgun (WGS) entry which is preliminary data.</text>
</comment>
<gene>
    <name evidence="1" type="ORF">HJ01_01115</name>
</gene>
<evidence type="ECO:0000313" key="2">
    <source>
        <dbReference type="Proteomes" id="UP000005566"/>
    </source>
</evidence>
<dbReference type="PATRIC" id="fig|1086011.3.peg.1090"/>
<reference evidence="1 2" key="1">
    <citation type="journal article" date="2014" name="Acta Crystallogr. D">
        <title>Structure-based characterization and antifreeze properties of a hyperactive ice-binding protein from the Antarctic bacterium Flavobacterium frigoris PS1.</title>
        <authorList>
            <person name="Do H."/>
            <person name="Kim S.J."/>
            <person name="Kim H.J."/>
            <person name="Lee J.H."/>
        </authorList>
    </citation>
    <scope>NUCLEOTIDE SEQUENCE [LARGE SCALE GENOMIC DNA]</scope>
    <source>
        <strain evidence="1 2">PS1</strain>
    </source>
</reference>
<evidence type="ECO:0000313" key="1">
    <source>
        <dbReference type="EMBL" id="EIA09697.1"/>
    </source>
</evidence>
<organism evidence="1 2">
    <name type="scientific">Flavobacterium frigoris (strain PS1)</name>
    <dbReference type="NCBI Taxonomy" id="1086011"/>
    <lineage>
        <taxon>Bacteria</taxon>
        <taxon>Pseudomonadati</taxon>
        <taxon>Bacteroidota</taxon>
        <taxon>Flavobacteriia</taxon>
        <taxon>Flavobacteriales</taxon>
        <taxon>Flavobacteriaceae</taxon>
        <taxon>Flavobacterium</taxon>
    </lineage>
</organism>
<dbReference type="EMBL" id="AHKF01000014">
    <property type="protein sequence ID" value="EIA09697.1"/>
    <property type="molecule type" value="Genomic_DNA"/>
</dbReference>
<dbReference type="STRING" id="1086011.HJ01_01115"/>
<dbReference type="AlphaFoldDB" id="H7FPL7"/>
<proteinExistence type="predicted"/>
<keyword evidence="2" id="KW-1185">Reference proteome</keyword>
<name>H7FPL7_FLAFP</name>
<protein>
    <submittedName>
        <fullName evidence="1">Uncharacterized protein</fullName>
    </submittedName>
</protein>
<dbReference type="Proteomes" id="UP000005566">
    <property type="component" value="Unassembled WGS sequence"/>
</dbReference>
<sequence length="63" mass="7343">MFLFSPDCSENPFYFFFKNKKIATQSGRDDGKKAPIIRSKKNIDMLSRKGLRNTVEVFLCYLS</sequence>
<accession>H7FPL7</accession>